<dbReference type="SUPFAM" id="SSF55781">
    <property type="entry name" value="GAF domain-like"/>
    <property type="match status" value="1"/>
</dbReference>
<name>W6R915_9HYPH</name>
<accession>W6R915</accession>
<dbReference type="AlphaFoldDB" id="W6R915"/>
<dbReference type="InterPro" id="IPR003018">
    <property type="entry name" value="GAF"/>
</dbReference>
<evidence type="ECO:0000259" key="1">
    <source>
        <dbReference type="SMART" id="SM00065"/>
    </source>
</evidence>
<dbReference type="PATRIC" id="fig|348824.6.peg.1317"/>
<dbReference type="eggNOG" id="COG2203">
    <property type="taxonomic scope" value="Bacteria"/>
</dbReference>
<dbReference type="EC" id="4.6.1.1" evidence="2"/>
<dbReference type="InterPro" id="IPR012349">
    <property type="entry name" value="Split_barrel_FMN-bd"/>
</dbReference>
<evidence type="ECO:0000313" key="3">
    <source>
        <dbReference type="Proteomes" id="UP000019443"/>
    </source>
</evidence>
<proteinExistence type="predicted"/>
<dbReference type="SUPFAM" id="SSF50475">
    <property type="entry name" value="FMN-binding split barrel"/>
    <property type="match status" value="1"/>
</dbReference>
<dbReference type="GO" id="GO:0004016">
    <property type="term" value="F:adenylate cyclase activity"/>
    <property type="evidence" value="ECO:0007669"/>
    <property type="project" value="UniProtKB-EC"/>
</dbReference>
<dbReference type="EMBL" id="HG916852">
    <property type="protein sequence ID" value="CDM56895.1"/>
    <property type="molecule type" value="Genomic_DNA"/>
</dbReference>
<keyword evidence="2" id="KW-0456">Lyase</keyword>
<dbReference type="KEGG" id="rhl:LPU83_1221"/>
<dbReference type="InterPro" id="IPR011576">
    <property type="entry name" value="Pyridox_Oxase_N"/>
</dbReference>
<sequence length="447" mass="49027">MTLHLSDLRACFEGVIPSIIATSSGDGRPNISYLSHVIMIDSDHVALSNQFFAKTAHNIRANPYANLLLVDARNGGQFRLDIVFSHPLEDGVFFDRVATQLQASSEQVGMGGIMKLKGLDVFRVLSIASVPSPVVLQKEAVEEPSRKLIALSRLVDRIAIQNDVGGAIDVVLSGLESEFGYTNTLFMLHDEARRLLATVGSRGYERSGVGSEAAVGEGIIGAAAVKRRLVKVSDMSRVRRYGAAIRTSSVDEERTRAIVLPGMRGAMSQMAVPVMAQDVLLGVLFAESRQRLAFSEEDEAVMTVVARQAAATLALCERLASETQKVAKADKAPAHLQSSFRVVHHAYDDSVFIDNAYVIKGVAGRMLMMMLSLWLREGRTEFTNREIRLSDSLRLPEIKDNLETRLLLLRRRLEEKGTPVRLVRAGRGLIRLELDGVPRLDTVGLPV</sequence>
<evidence type="ECO:0000313" key="2">
    <source>
        <dbReference type="EMBL" id="CDM56895.1"/>
    </source>
</evidence>
<dbReference type="Gene3D" id="2.30.110.10">
    <property type="entry name" value="Electron Transport, Fmn-binding Protein, Chain A"/>
    <property type="match status" value="1"/>
</dbReference>
<dbReference type="HOGENOM" id="CLU_050194_0_0_5"/>
<dbReference type="Pfam" id="PF13185">
    <property type="entry name" value="GAF_2"/>
    <property type="match status" value="1"/>
</dbReference>
<dbReference type="Proteomes" id="UP000019443">
    <property type="component" value="Chromosome"/>
</dbReference>
<dbReference type="PANTHER" id="PTHR40660:SF1">
    <property type="entry name" value="5'-PHOSPHATE OXIDASE PUTATIVE DOMAIN-CONTAINING PROTEIN-RELATED"/>
    <property type="match status" value="1"/>
</dbReference>
<dbReference type="PANTHER" id="PTHR40660">
    <property type="entry name" value="5'-PHOSPHATE OXIDASE PUTATIVE DOMAIN-CONTAINING PROTEIN-RELATED"/>
    <property type="match status" value="1"/>
</dbReference>
<organism evidence="2 3">
    <name type="scientific">Rhizobium favelukesii</name>
    <dbReference type="NCBI Taxonomy" id="348824"/>
    <lineage>
        <taxon>Bacteria</taxon>
        <taxon>Pseudomonadati</taxon>
        <taxon>Pseudomonadota</taxon>
        <taxon>Alphaproteobacteria</taxon>
        <taxon>Hyphomicrobiales</taxon>
        <taxon>Rhizobiaceae</taxon>
        <taxon>Rhizobium/Agrobacterium group</taxon>
        <taxon>Rhizobium</taxon>
    </lineage>
</organism>
<gene>
    <name evidence="2" type="primary">ptsP1</name>
    <name evidence="2" type="ORF">LPU83_1221</name>
</gene>
<dbReference type="Pfam" id="PF01243">
    <property type="entry name" value="PNPOx_N"/>
    <property type="match status" value="1"/>
</dbReference>
<dbReference type="SMART" id="SM00065">
    <property type="entry name" value="GAF"/>
    <property type="match status" value="1"/>
</dbReference>
<reference evidence="2" key="1">
    <citation type="submission" date="2013-11" db="EMBL/GenBank/DDBJ databases">
        <title>Draft genome sequence of the broad-host-range Rhizobium sp. LPU83 strain, a member of the low-genetic diversity Oregon-like Rhizobium sp. group.</title>
        <authorList>
            <person name="Wibberg D."/>
            <person name="Puehler A."/>
            <person name="Schlueter A."/>
        </authorList>
    </citation>
    <scope>NUCLEOTIDE SEQUENCE [LARGE SCALE GENOMIC DNA]</scope>
    <source>
        <strain evidence="2">LPU83</strain>
    </source>
</reference>
<dbReference type="Gene3D" id="3.30.450.40">
    <property type="match status" value="1"/>
</dbReference>
<dbReference type="RefSeq" id="WP_024313798.1">
    <property type="nucleotide sequence ID" value="NZ_ATTO01000006.1"/>
</dbReference>
<feature type="domain" description="GAF" evidence="1">
    <location>
        <begin position="163"/>
        <end position="323"/>
    </location>
</feature>
<protein>
    <submittedName>
        <fullName evidence="2">GAF sensor protein</fullName>
        <ecNumber evidence="2">4.6.1.1</ecNumber>
    </submittedName>
</protein>
<dbReference type="InterPro" id="IPR029016">
    <property type="entry name" value="GAF-like_dom_sf"/>
</dbReference>
<keyword evidence="3" id="KW-1185">Reference proteome</keyword>